<sequence length="211" mass="23109">MNEAADQTSRNSEHSGIERFSDLLESIKPDAQGRVSLRQFDESLAERSFGTFLVLFSLPNLVPMPPGATLILGLPLIFVAWQMLASRRNSIWLPESLARLSLDGTRYEVLIGRLLPGLRWLEQAVRPRAWIYASRRAERLLGAFCLLLSIVVFIPIPFGNWLPALALAVIGLSVSERDGLGILAGIVIGTISIMVAVLVIFAAGALLAMLF</sequence>
<dbReference type="OrthoDB" id="8550083at2"/>
<proteinExistence type="predicted"/>
<evidence type="ECO:0000313" key="3">
    <source>
        <dbReference type="Proteomes" id="UP000318801"/>
    </source>
</evidence>
<evidence type="ECO:0000313" key="2">
    <source>
        <dbReference type="EMBL" id="TPW33571.1"/>
    </source>
</evidence>
<keyword evidence="3" id="KW-1185">Reference proteome</keyword>
<organism evidence="2 3">
    <name type="scientific">Martelella alba</name>
    <dbReference type="NCBI Taxonomy" id="2590451"/>
    <lineage>
        <taxon>Bacteria</taxon>
        <taxon>Pseudomonadati</taxon>
        <taxon>Pseudomonadota</taxon>
        <taxon>Alphaproteobacteria</taxon>
        <taxon>Hyphomicrobiales</taxon>
        <taxon>Aurantimonadaceae</taxon>
        <taxon>Martelella</taxon>
    </lineage>
</organism>
<dbReference type="PIRSF" id="PIRSF033239">
    <property type="entry name" value="ExoD"/>
    <property type="match status" value="1"/>
</dbReference>
<dbReference type="PANTHER" id="PTHR41795">
    <property type="entry name" value="EXOPOLYSACCHARIDE SYNTHESIS PROTEIN"/>
    <property type="match status" value="1"/>
</dbReference>
<name>A0A506UJR1_9HYPH</name>
<keyword evidence="1" id="KW-0472">Membrane</keyword>
<dbReference type="EMBL" id="VHLG01000001">
    <property type="protein sequence ID" value="TPW33571.1"/>
    <property type="molecule type" value="Genomic_DNA"/>
</dbReference>
<protein>
    <submittedName>
        <fullName evidence="2">Exopolysaccharide biosynthesis protein</fullName>
    </submittedName>
</protein>
<feature type="transmembrane region" description="Helical" evidence="1">
    <location>
        <begin position="182"/>
        <end position="210"/>
    </location>
</feature>
<dbReference type="RefSeq" id="WP_141147510.1">
    <property type="nucleotide sequence ID" value="NZ_VHLG01000001.1"/>
</dbReference>
<feature type="transmembrane region" description="Helical" evidence="1">
    <location>
        <begin position="68"/>
        <end position="85"/>
    </location>
</feature>
<gene>
    <name evidence="2" type="ORF">FJU08_03195</name>
</gene>
<feature type="transmembrane region" description="Helical" evidence="1">
    <location>
        <begin position="140"/>
        <end position="162"/>
    </location>
</feature>
<dbReference type="Pfam" id="PF06055">
    <property type="entry name" value="ExoD"/>
    <property type="match status" value="1"/>
</dbReference>
<dbReference type="Proteomes" id="UP000318801">
    <property type="component" value="Unassembled WGS sequence"/>
</dbReference>
<dbReference type="InterPro" id="IPR010331">
    <property type="entry name" value="ExoD"/>
</dbReference>
<dbReference type="PANTHER" id="PTHR41795:SF1">
    <property type="entry name" value="EXOPOLYSACCHARIDE SYNTHESIS PROTEIN"/>
    <property type="match status" value="1"/>
</dbReference>
<accession>A0A506UJR1</accession>
<keyword evidence="1" id="KW-0812">Transmembrane</keyword>
<comment type="caution">
    <text evidence="2">The sequence shown here is derived from an EMBL/GenBank/DDBJ whole genome shotgun (WGS) entry which is preliminary data.</text>
</comment>
<reference evidence="2 3" key="1">
    <citation type="submission" date="2019-06" db="EMBL/GenBank/DDBJ databases">
        <authorList>
            <person name="Li M."/>
        </authorList>
    </citation>
    <scope>NUCLEOTIDE SEQUENCE [LARGE SCALE GENOMIC DNA]</scope>
    <source>
        <strain evidence="2 3">BGMRC2036</strain>
    </source>
</reference>
<evidence type="ECO:0000256" key="1">
    <source>
        <dbReference type="SAM" id="Phobius"/>
    </source>
</evidence>
<keyword evidence="1" id="KW-1133">Transmembrane helix</keyword>
<dbReference type="AlphaFoldDB" id="A0A506UJR1"/>